<accession>A0ABW0QVT4</accession>
<keyword evidence="3" id="KW-1185">Reference proteome</keyword>
<dbReference type="InterPro" id="IPR037523">
    <property type="entry name" value="VOC_core"/>
</dbReference>
<dbReference type="InterPro" id="IPR029068">
    <property type="entry name" value="Glyas_Bleomycin-R_OHBP_Dase"/>
</dbReference>
<evidence type="ECO:0000259" key="1">
    <source>
        <dbReference type="PROSITE" id="PS51819"/>
    </source>
</evidence>
<feature type="domain" description="VOC" evidence="1">
    <location>
        <begin position="6"/>
        <end position="130"/>
    </location>
</feature>
<dbReference type="InterPro" id="IPR004360">
    <property type="entry name" value="Glyas_Fos-R_dOase_dom"/>
</dbReference>
<gene>
    <name evidence="2" type="ORF">ACFPQ4_02035</name>
</gene>
<dbReference type="Pfam" id="PF00903">
    <property type="entry name" value="Glyoxalase"/>
    <property type="match status" value="1"/>
</dbReference>
<dbReference type="EMBL" id="JBHSNC010000006">
    <property type="protein sequence ID" value="MFC5528235.1"/>
    <property type="molecule type" value="Genomic_DNA"/>
</dbReference>
<organism evidence="2 3">
    <name type="scientific">Cohnella yongneupensis</name>
    <dbReference type="NCBI Taxonomy" id="425006"/>
    <lineage>
        <taxon>Bacteria</taxon>
        <taxon>Bacillati</taxon>
        <taxon>Bacillota</taxon>
        <taxon>Bacilli</taxon>
        <taxon>Bacillales</taxon>
        <taxon>Paenibacillaceae</taxon>
        <taxon>Cohnella</taxon>
    </lineage>
</organism>
<dbReference type="PANTHER" id="PTHR36503:SF2">
    <property type="entry name" value="BLR2408 PROTEIN"/>
    <property type="match status" value="1"/>
</dbReference>
<evidence type="ECO:0000313" key="3">
    <source>
        <dbReference type="Proteomes" id="UP001596108"/>
    </source>
</evidence>
<dbReference type="Gene3D" id="3.10.180.10">
    <property type="entry name" value="2,3-Dihydroxybiphenyl 1,2-Dioxygenase, domain 1"/>
    <property type="match status" value="1"/>
</dbReference>
<dbReference type="SUPFAM" id="SSF54593">
    <property type="entry name" value="Glyoxalase/Bleomycin resistance protein/Dihydroxybiphenyl dioxygenase"/>
    <property type="match status" value="1"/>
</dbReference>
<dbReference type="Proteomes" id="UP001596108">
    <property type="component" value="Unassembled WGS sequence"/>
</dbReference>
<comment type="caution">
    <text evidence="2">The sequence shown here is derived from an EMBL/GenBank/DDBJ whole genome shotgun (WGS) entry which is preliminary data.</text>
</comment>
<protein>
    <submittedName>
        <fullName evidence="2">VOC family protein</fullName>
    </submittedName>
</protein>
<dbReference type="RefSeq" id="WP_378110056.1">
    <property type="nucleotide sequence ID" value="NZ_JBHSNC010000006.1"/>
</dbReference>
<sequence>MTFQAGKTFINLPVKDLKATMDFFTALGFAFNTQFTNDNAACLIINESTFAMLITEPLFRTFITKEIADAKSSTEVLVALSVDSRSQVDELMKIALASGGSPASDPQDHGFMYSRSFQDVDGHIWEVFYMDESAVPQG</sequence>
<proteinExistence type="predicted"/>
<reference evidence="3" key="1">
    <citation type="journal article" date="2019" name="Int. J. Syst. Evol. Microbiol.">
        <title>The Global Catalogue of Microorganisms (GCM) 10K type strain sequencing project: providing services to taxonomists for standard genome sequencing and annotation.</title>
        <authorList>
            <consortium name="The Broad Institute Genomics Platform"/>
            <consortium name="The Broad Institute Genome Sequencing Center for Infectious Disease"/>
            <person name="Wu L."/>
            <person name="Ma J."/>
        </authorList>
    </citation>
    <scope>NUCLEOTIDE SEQUENCE [LARGE SCALE GENOMIC DNA]</scope>
    <source>
        <strain evidence="3">CGMCC 1.18578</strain>
    </source>
</reference>
<dbReference type="PANTHER" id="PTHR36503">
    <property type="entry name" value="BLR2520 PROTEIN"/>
    <property type="match status" value="1"/>
</dbReference>
<dbReference type="PROSITE" id="PS51819">
    <property type="entry name" value="VOC"/>
    <property type="match status" value="1"/>
</dbReference>
<name>A0ABW0QVT4_9BACL</name>
<evidence type="ECO:0000313" key="2">
    <source>
        <dbReference type="EMBL" id="MFC5528235.1"/>
    </source>
</evidence>